<dbReference type="SUPFAM" id="SSF56784">
    <property type="entry name" value="HAD-like"/>
    <property type="match status" value="1"/>
</dbReference>
<evidence type="ECO:0000313" key="1">
    <source>
        <dbReference type="EMBL" id="MDF9409961.1"/>
    </source>
</evidence>
<reference evidence="1" key="1">
    <citation type="submission" date="2022-02" db="EMBL/GenBank/DDBJ databases">
        <authorList>
            <person name="Leng L."/>
        </authorList>
    </citation>
    <scope>NUCLEOTIDE SEQUENCE</scope>
    <source>
        <strain evidence="1">JI</strain>
    </source>
</reference>
<dbReference type="EMBL" id="JAKOAV010000054">
    <property type="protein sequence ID" value="MDF9409961.1"/>
    <property type="molecule type" value="Genomic_DNA"/>
</dbReference>
<keyword evidence="1" id="KW-0378">Hydrolase</keyword>
<sequence>MIDLTLPGRNLVLELHHLMLDVNGTLTVDGQLIPGVKERIKNLKDKLDIHLLTADTLGRGADVATELGTKFSRVDANRGGQDKKEYLLKLGKDNTAAVGNGYNDVHMLEEAVLGIAVIGKEGCSAEAIRRADIVVNNINDALDLLLNPKRLIATLRA</sequence>
<dbReference type="Proteomes" id="UP001154312">
    <property type="component" value="Unassembled WGS sequence"/>
</dbReference>
<dbReference type="Gene3D" id="3.40.50.1000">
    <property type="entry name" value="HAD superfamily/HAD-like"/>
    <property type="match status" value="1"/>
</dbReference>
<keyword evidence="2" id="KW-1185">Reference proteome</keyword>
<dbReference type="GO" id="GO:0016787">
    <property type="term" value="F:hydrolase activity"/>
    <property type="evidence" value="ECO:0007669"/>
    <property type="project" value="UniProtKB-KW"/>
</dbReference>
<evidence type="ECO:0000313" key="2">
    <source>
        <dbReference type="Proteomes" id="UP001154312"/>
    </source>
</evidence>
<name>A0A9X4H4Q5_9FIRM</name>
<dbReference type="Pfam" id="PF08282">
    <property type="entry name" value="Hydrolase_3"/>
    <property type="match status" value="1"/>
</dbReference>
<dbReference type="InterPro" id="IPR036412">
    <property type="entry name" value="HAD-like_sf"/>
</dbReference>
<gene>
    <name evidence="1" type="ORF">L7E55_16685</name>
</gene>
<dbReference type="AlphaFoldDB" id="A0A9X4H4Q5"/>
<protein>
    <submittedName>
        <fullName evidence="1">HAD hydrolase family protein</fullName>
    </submittedName>
</protein>
<comment type="caution">
    <text evidence="1">The sequence shown here is derived from an EMBL/GenBank/DDBJ whole genome shotgun (WGS) entry which is preliminary data.</text>
</comment>
<organism evidence="1 2">
    <name type="scientific">Pelotomaculum isophthalicicum JI</name>
    <dbReference type="NCBI Taxonomy" id="947010"/>
    <lineage>
        <taxon>Bacteria</taxon>
        <taxon>Bacillati</taxon>
        <taxon>Bacillota</taxon>
        <taxon>Clostridia</taxon>
        <taxon>Eubacteriales</taxon>
        <taxon>Desulfotomaculaceae</taxon>
        <taxon>Pelotomaculum</taxon>
    </lineage>
</organism>
<dbReference type="InterPro" id="IPR023214">
    <property type="entry name" value="HAD_sf"/>
</dbReference>
<proteinExistence type="predicted"/>
<accession>A0A9X4H4Q5</accession>
<dbReference type="RefSeq" id="WP_277445492.1">
    <property type="nucleotide sequence ID" value="NZ_JAKOAV010000054.1"/>
</dbReference>